<dbReference type="KEGG" id="slx:SLAV_33015"/>
<dbReference type="EMBL" id="CP024985">
    <property type="protein sequence ID" value="ATZ28375.1"/>
    <property type="molecule type" value="Genomic_DNA"/>
</dbReference>
<dbReference type="InterPro" id="IPR024344">
    <property type="entry name" value="MDMPI_metal-binding"/>
</dbReference>
<dbReference type="InterPro" id="IPR010872">
    <property type="entry name" value="MDMPI_C-term_domain"/>
</dbReference>
<dbReference type="NCBIfam" id="TIGR03083">
    <property type="entry name" value="maleylpyruvate isomerase family mycothiol-dependent enzyme"/>
    <property type="match status" value="1"/>
</dbReference>
<dbReference type="OrthoDB" id="3671213at2"/>
<proteinExistence type="predicted"/>
<keyword evidence="2" id="KW-1185">Reference proteome</keyword>
<dbReference type="GO" id="GO:0046872">
    <property type="term" value="F:metal ion binding"/>
    <property type="evidence" value="ECO:0007669"/>
    <property type="project" value="InterPro"/>
</dbReference>
<name>A0A2K8PRW7_STRLA</name>
<organism evidence="1 2">
    <name type="scientific">Streptomyces lavendulae subsp. lavendulae</name>
    <dbReference type="NCBI Taxonomy" id="58340"/>
    <lineage>
        <taxon>Bacteria</taxon>
        <taxon>Bacillati</taxon>
        <taxon>Actinomycetota</taxon>
        <taxon>Actinomycetes</taxon>
        <taxon>Kitasatosporales</taxon>
        <taxon>Streptomycetaceae</taxon>
        <taxon>Streptomyces</taxon>
    </lineage>
</organism>
<dbReference type="Pfam" id="PF07398">
    <property type="entry name" value="MDMPI_C"/>
    <property type="match status" value="1"/>
</dbReference>
<dbReference type="InterPro" id="IPR017517">
    <property type="entry name" value="Maleyloyr_isom"/>
</dbReference>
<dbReference type="InterPro" id="IPR034660">
    <property type="entry name" value="DinB/YfiT-like"/>
</dbReference>
<evidence type="ECO:0000313" key="1">
    <source>
        <dbReference type="EMBL" id="ATZ28375.1"/>
    </source>
</evidence>
<reference evidence="1 2" key="1">
    <citation type="submission" date="2017-11" db="EMBL/GenBank/DDBJ databases">
        <title>Complete genome sequence of Streptomyces lavendulae subsp. lavendulae CCM 3239 (formerly 'Streptomyces aureofaciens CCM 3239'), the producer of the angucycline-type antibiotic auricin.</title>
        <authorList>
            <person name="Busche T."/>
            <person name="Novakova R."/>
            <person name="Al'Dilaimi A."/>
            <person name="Homerova D."/>
            <person name="Feckova L."/>
            <person name="Rezuchova B."/>
            <person name="Mingyar E."/>
            <person name="Csolleiova D."/>
            <person name="Bekeova C."/>
            <person name="Winkler A."/>
            <person name="Sevcikova B."/>
            <person name="Kalinowski J."/>
            <person name="Kormanec J."/>
            <person name="Ruckert C."/>
        </authorList>
    </citation>
    <scope>NUCLEOTIDE SEQUENCE [LARGE SCALE GENOMIC DNA]</scope>
    <source>
        <strain evidence="1 2">CCM 3239</strain>
    </source>
</reference>
<dbReference type="RefSeq" id="WP_030231509.1">
    <property type="nucleotide sequence ID" value="NZ_CP024985.1"/>
</dbReference>
<protein>
    <submittedName>
        <fullName evidence="1">Uncharacterized protein</fullName>
    </submittedName>
</protein>
<dbReference type="Gene3D" id="1.20.120.450">
    <property type="entry name" value="dinb family like domain"/>
    <property type="match status" value="1"/>
</dbReference>
<accession>A0A2K8PRW7</accession>
<dbReference type="PANTHER" id="PTHR40758:SF1">
    <property type="entry name" value="CONSERVED PROTEIN"/>
    <property type="match status" value="1"/>
</dbReference>
<dbReference type="AlphaFoldDB" id="A0A2K8PRW7"/>
<dbReference type="Pfam" id="PF11716">
    <property type="entry name" value="MDMPI_N"/>
    <property type="match status" value="1"/>
</dbReference>
<gene>
    <name evidence="1" type="ORF">SLAV_33015</name>
</gene>
<dbReference type="PANTHER" id="PTHR40758">
    <property type="entry name" value="CONSERVED PROTEIN"/>
    <property type="match status" value="1"/>
</dbReference>
<dbReference type="SUPFAM" id="SSF109854">
    <property type="entry name" value="DinB/YfiT-like putative metalloenzymes"/>
    <property type="match status" value="1"/>
</dbReference>
<dbReference type="GO" id="GO:0005886">
    <property type="term" value="C:plasma membrane"/>
    <property type="evidence" value="ECO:0007669"/>
    <property type="project" value="TreeGrafter"/>
</dbReference>
<dbReference type="Proteomes" id="UP000231791">
    <property type="component" value="Chromosome"/>
</dbReference>
<sequence length="272" mass="29692">MDHSTRIRIFLAEAAAFDRAVRRAAGAGSRPPLVPACPGWSVADLVGHLGSVQRLLTHVLRERLTTAPDPTDPSLYGLPADPAVRAAWPLPDRTPTLGPVPGELLDWSAQAARGLAEVLDGLGPDVPVWTWSAERTSGFWLRMQTIEQAVHRWDAEDVTGEPAPFDPELATDAVSQTFEVMAPARRGWKPAPAGDGERYRFRRTDGPESWTVEFRGDEVRLEPGGDGPAHVELAATASDLMLHLWGRRPAREPRVTGDAGLLPYWFTLVPPV</sequence>
<dbReference type="GeneID" id="49387584"/>
<evidence type="ECO:0000313" key="2">
    <source>
        <dbReference type="Proteomes" id="UP000231791"/>
    </source>
</evidence>